<proteinExistence type="predicted"/>
<dbReference type="Proteomes" id="UP000503640">
    <property type="component" value="Unassembled WGS sequence"/>
</dbReference>
<comment type="caution">
    <text evidence="1">The sequence shown here is derived from an EMBL/GenBank/DDBJ whole genome shotgun (WGS) entry which is preliminary data.</text>
</comment>
<sequence>MAERRGGVVPGSDALKSALRWLSEQRTADPAASRLKLIDEAALRFDLAPNDVEFLAMNWKE</sequence>
<protein>
    <submittedName>
        <fullName evidence="1">Uncharacterized protein</fullName>
    </submittedName>
</protein>
<dbReference type="RefSeq" id="WP_176068227.1">
    <property type="nucleotide sequence ID" value="NZ_BJTG01000010.1"/>
</dbReference>
<keyword evidence="2" id="KW-1185">Reference proteome</keyword>
<accession>A0A7I9VRN2</accession>
<organism evidence="1 2">
    <name type="scientific">Anaeromyxobacter diazotrophicus</name>
    <dbReference type="NCBI Taxonomy" id="2590199"/>
    <lineage>
        <taxon>Bacteria</taxon>
        <taxon>Pseudomonadati</taxon>
        <taxon>Myxococcota</taxon>
        <taxon>Myxococcia</taxon>
        <taxon>Myxococcales</taxon>
        <taxon>Cystobacterineae</taxon>
        <taxon>Anaeromyxobacteraceae</taxon>
        <taxon>Anaeromyxobacter</taxon>
    </lineage>
</organism>
<reference evidence="2" key="1">
    <citation type="journal article" date="2020" name="Appl. Environ. Microbiol.">
        <title>Diazotrophic Anaeromyxobacter Isolates from Soils.</title>
        <authorList>
            <person name="Masuda Y."/>
            <person name="Yamanaka H."/>
            <person name="Xu Z.X."/>
            <person name="Shiratori Y."/>
            <person name="Aono T."/>
            <person name="Amachi S."/>
            <person name="Senoo K."/>
            <person name="Itoh H."/>
        </authorList>
    </citation>
    <scope>NUCLEOTIDE SEQUENCE [LARGE SCALE GENOMIC DNA]</scope>
    <source>
        <strain evidence="2">R267</strain>
    </source>
</reference>
<dbReference type="EMBL" id="BJTG01000010">
    <property type="protein sequence ID" value="GEJ59075.1"/>
    <property type="molecule type" value="Genomic_DNA"/>
</dbReference>
<evidence type="ECO:0000313" key="1">
    <source>
        <dbReference type="EMBL" id="GEJ59075.1"/>
    </source>
</evidence>
<gene>
    <name evidence="1" type="ORF">AMYX_38160</name>
</gene>
<dbReference type="AlphaFoldDB" id="A0A7I9VRN2"/>
<name>A0A7I9VRN2_9BACT</name>
<evidence type="ECO:0000313" key="2">
    <source>
        <dbReference type="Proteomes" id="UP000503640"/>
    </source>
</evidence>